<sequence length="138" mass="15724">MKFLITILMLSLFFISEKLIAQNRTITAIVVNATSDAGKVSYALYNKENFRMQPIQAKSSTIKEGKSEVVFENVSIGEYAVICFHDKNNNDKMDFQPNGMPMEDYGVSTNNMNRFGPPMYDQIKFLVTDKDVSLEIKF</sequence>
<dbReference type="InterPro" id="IPR018673">
    <property type="entry name" value="DUF2141"/>
</dbReference>
<gene>
    <name evidence="1" type="ORF">H3Z83_08820</name>
</gene>
<dbReference type="Pfam" id="PF09912">
    <property type="entry name" value="DUF2141"/>
    <property type="match status" value="1"/>
</dbReference>
<reference evidence="1 2" key="1">
    <citation type="submission" date="2020-07" db="EMBL/GenBank/DDBJ databases">
        <title>Bacterium isolated from marine sediment.</title>
        <authorList>
            <person name="Shang D."/>
            <person name="Du Z.-J."/>
        </authorList>
    </citation>
    <scope>NUCLEOTIDE SEQUENCE [LARGE SCALE GENOMIC DNA]</scope>
    <source>
        <strain evidence="1 2">S7007</strain>
    </source>
</reference>
<comment type="caution">
    <text evidence="1">The sequence shown here is derived from an EMBL/GenBank/DDBJ whole genome shotgun (WGS) entry which is preliminary data.</text>
</comment>
<protein>
    <submittedName>
        <fullName evidence="1">DUF2141 domain-containing protein</fullName>
    </submittedName>
</protein>
<name>A0A839ANF3_9FLAO</name>
<dbReference type="RefSeq" id="WP_182125113.1">
    <property type="nucleotide sequence ID" value="NZ_JACGLS010000003.1"/>
</dbReference>
<proteinExistence type="predicted"/>
<dbReference type="Proteomes" id="UP000563906">
    <property type="component" value="Unassembled WGS sequence"/>
</dbReference>
<accession>A0A839ANF3</accession>
<keyword evidence="2" id="KW-1185">Reference proteome</keyword>
<dbReference type="AlphaFoldDB" id="A0A839ANF3"/>
<dbReference type="EMBL" id="JACGLS010000003">
    <property type="protein sequence ID" value="MBA6156613.1"/>
    <property type="molecule type" value="Genomic_DNA"/>
</dbReference>
<organism evidence="1 2">
    <name type="scientific">Tenacibaculum pelagium</name>
    <dbReference type="NCBI Taxonomy" id="2759527"/>
    <lineage>
        <taxon>Bacteria</taxon>
        <taxon>Pseudomonadati</taxon>
        <taxon>Bacteroidota</taxon>
        <taxon>Flavobacteriia</taxon>
        <taxon>Flavobacteriales</taxon>
        <taxon>Flavobacteriaceae</taxon>
        <taxon>Tenacibaculum</taxon>
    </lineage>
</organism>
<evidence type="ECO:0000313" key="1">
    <source>
        <dbReference type="EMBL" id="MBA6156613.1"/>
    </source>
</evidence>
<evidence type="ECO:0000313" key="2">
    <source>
        <dbReference type="Proteomes" id="UP000563906"/>
    </source>
</evidence>